<dbReference type="AlphaFoldDB" id="A0A922C968"/>
<proteinExistence type="predicted"/>
<keyword evidence="3" id="KW-1185">Reference proteome</keyword>
<sequence length="485" mass="54574">MAAMAGSGKTISIYDYPEHLNPFHEEDNHNKIRFWTLGRKLNRSNSITFSGIKDLKNSWAFRSFLKKGKKGQQSSQEKSKSSNQVNGENSPILYRRALQYSSASTTGTRSTVGSPERYVYGGSITPLPRSRFQERLRSSSQYDTSSLSATPRMARSEITGSRLSVESTNPFDEDPVPPVRASRRKKKRAPPPPPVAVVGDVSVNSELSQTTELHITEADVSKSSKKDSDHELEELNTNIELKIVEDHDINENKTNVSVEASTDVTSNKERNEIADVINARTEDSGADIKSLEKTDNECIDTKETTIKSADSEDNILNSEAFPKVDIVKYRRNSSVNENDIRLRRGNLEDFHSLSSKRSKSLTNALDTNYMSYDINLNEHIDKDVNENDEPQKVVCKLYDESSRKQSIDTTSSTEKEFIEIDKATRELEREINKLNSALQEEDIPSIEERLSVSEIKRRFDKSDTSSPNPIPKPRRSHYGGSSSPV</sequence>
<name>A0A922C968_MANSE</name>
<evidence type="ECO:0000313" key="2">
    <source>
        <dbReference type="EMBL" id="KAG6440465.1"/>
    </source>
</evidence>
<protein>
    <submittedName>
        <fullName evidence="2">Uncharacterized protein</fullName>
    </submittedName>
</protein>
<dbReference type="Proteomes" id="UP000791440">
    <property type="component" value="Unassembled WGS sequence"/>
</dbReference>
<accession>A0A922C968</accession>
<reference evidence="2" key="2">
    <citation type="submission" date="2020-12" db="EMBL/GenBank/DDBJ databases">
        <authorList>
            <person name="Kanost M."/>
        </authorList>
    </citation>
    <scope>NUCLEOTIDE SEQUENCE</scope>
</reference>
<feature type="compositionally biased region" description="Polar residues" evidence="1">
    <location>
        <begin position="138"/>
        <end position="149"/>
    </location>
</feature>
<feature type="region of interest" description="Disordered" evidence="1">
    <location>
        <begin position="67"/>
        <end position="203"/>
    </location>
</feature>
<evidence type="ECO:0000313" key="3">
    <source>
        <dbReference type="Proteomes" id="UP000791440"/>
    </source>
</evidence>
<feature type="region of interest" description="Disordered" evidence="1">
    <location>
        <begin position="440"/>
        <end position="485"/>
    </location>
</feature>
<dbReference type="EMBL" id="JH668280">
    <property type="protein sequence ID" value="KAG6440465.1"/>
    <property type="molecule type" value="Genomic_DNA"/>
</dbReference>
<feature type="compositionally biased region" description="Polar residues" evidence="1">
    <location>
        <begin position="158"/>
        <end position="170"/>
    </location>
</feature>
<gene>
    <name evidence="2" type="ORF">O3G_MSEX001316</name>
</gene>
<dbReference type="OrthoDB" id="8117310at2759"/>
<comment type="caution">
    <text evidence="2">The sequence shown here is derived from an EMBL/GenBank/DDBJ whole genome shotgun (WGS) entry which is preliminary data.</text>
</comment>
<reference evidence="2" key="1">
    <citation type="journal article" date="2016" name="Insect Biochem. Mol. Biol.">
        <title>Multifaceted biological insights from a draft genome sequence of the tobacco hornworm moth, Manduca sexta.</title>
        <authorList>
            <person name="Kanost M.R."/>
            <person name="Arrese E.L."/>
            <person name="Cao X."/>
            <person name="Chen Y.R."/>
            <person name="Chellapilla S."/>
            <person name="Goldsmith M.R."/>
            <person name="Grosse-Wilde E."/>
            <person name="Heckel D.G."/>
            <person name="Herndon N."/>
            <person name="Jiang H."/>
            <person name="Papanicolaou A."/>
            <person name="Qu J."/>
            <person name="Soulages J.L."/>
            <person name="Vogel H."/>
            <person name="Walters J."/>
            <person name="Waterhouse R.M."/>
            <person name="Ahn S.J."/>
            <person name="Almeida F.C."/>
            <person name="An C."/>
            <person name="Aqrawi P."/>
            <person name="Bretschneider A."/>
            <person name="Bryant W.B."/>
            <person name="Bucks S."/>
            <person name="Chao H."/>
            <person name="Chevignon G."/>
            <person name="Christen J.M."/>
            <person name="Clarke D.F."/>
            <person name="Dittmer N.T."/>
            <person name="Ferguson L.C.F."/>
            <person name="Garavelou S."/>
            <person name="Gordon K.H.J."/>
            <person name="Gunaratna R.T."/>
            <person name="Han Y."/>
            <person name="Hauser F."/>
            <person name="He Y."/>
            <person name="Heidel-Fischer H."/>
            <person name="Hirsh A."/>
            <person name="Hu Y."/>
            <person name="Jiang H."/>
            <person name="Kalra D."/>
            <person name="Klinner C."/>
            <person name="Konig C."/>
            <person name="Kovar C."/>
            <person name="Kroll A.R."/>
            <person name="Kuwar S.S."/>
            <person name="Lee S.L."/>
            <person name="Lehman R."/>
            <person name="Li K."/>
            <person name="Li Z."/>
            <person name="Liang H."/>
            <person name="Lovelace S."/>
            <person name="Lu Z."/>
            <person name="Mansfield J.H."/>
            <person name="McCulloch K.J."/>
            <person name="Mathew T."/>
            <person name="Morton B."/>
            <person name="Muzny D.M."/>
            <person name="Neunemann D."/>
            <person name="Ongeri F."/>
            <person name="Pauchet Y."/>
            <person name="Pu L.L."/>
            <person name="Pyrousis I."/>
            <person name="Rao X.J."/>
            <person name="Redding A."/>
            <person name="Roesel C."/>
            <person name="Sanchez-Gracia A."/>
            <person name="Schaack S."/>
            <person name="Shukla A."/>
            <person name="Tetreau G."/>
            <person name="Wang Y."/>
            <person name="Xiong G.H."/>
            <person name="Traut W."/>
            <person name="Walsh T.K."/>
            <person name="Worley K.C."/>
            <person name="Wu D."/>
            <person name="Wu W."/>
            <person name="Wu Y.Q."/>
            <person name="Zhang X."/>
            <person name="Zou Z."/>
            <person name="Zucker H."/>
            <person name="Briscoe A.D."/>
            <person name="Burmester T."/>
            <person name="Clem R.J."/>
            <person name="Feyereisen R."/>
            <person name="Grimmelikhuijzen C.J.P."/>
            <person name="Hamodrakas S.J."/>
            <person name="Hansson B.S."/>
            <person name="Huguet E."/>
            <person name="Jermiin L.S."/>
            <person name="Lan Q."/>
            <person name="Lehman H.K."/>
            <person name="Lorenzen M."/>
            <person name="Merzendorfer H."/>
            <person name="Michalopoulos I."/>
            <person name="Morton D.B."/>
            <person name="Muthukrishnan S."/>
            <person name="Oakeshott J.G."/>
            <person name="Palmer W."/>
            <person name="Park Y."/>
            <person name="Passarelli A.L."/>
            <person name="Rozas J."/>
            <person name="Schwartz L.M."/>
            <person name="Smith W."/>
            <person name="Southgate A."/>
            <person name="Vilcinskas A."/>
            <person name="Vogt R."/>
            <person name="Wang P."/>
            <person name="Werren J."/>
            <person name="Yu X.Q."/>
            <person name="Zhou J.J."/>
            <person name="Brown S.J."/>
            <person name="Scherer S.E."/>
            <person name="Richards S."/>
            <person name="Blissard G.W."/>
        </authorList>
    </citation>
    <scope>NUCLEOTIDE SEQUENCE</scope>
</reference>
<organism evidence="2 3">
    <name type="scientific">Manduca sexta</name>
    <name type="common">Tobacco hawkmoth</name>
    <name type="synonym">Tobacco hornworm</name>
    <dbReference type="NCBI Taxonomy" id="7130"/>
    <lineage>
        <taxon>Eukaryota</taxon>
        <taxon>Metazoa</taxon>
        <taxon>Ecdysozoa</taxon>
        <taxon>Arthropoda</taxon>
        <taxon>Hexapoda</taxon>
        <taxon>Insecta</taxon>
        <taxon>Pterygota</taxon>
        <taxon>Neoptera</taxon>
        <taxon>Endopterygota</taxon>
        <taxon>Lepidoptera</taxon>
        <taxon>Glossata</taxon>
        <taxon>Ditrysia</taxon>
        <taxon>Bombycoidea</taxon>
        <taxon>Sphingidae</taxon>
        <taxon>Sphinginae</taxon>
        <taxon>Sphingini</taxon>
        <taxon>Manduca</taxon>
    </lineage>
</organism>
<feature type="compositionally biased region" description="Basic and acidic residues" evidence="1">
    <location>
        <begin position="446"/>
        <end position="463"/>
    </location>
</feature>
<feature type="compositionally biased region" description="Polar residues" evidence="1">
    <location>
        <begin position="99"/>
        <end position="113"/>
    </location>
</feature>
<evidence type="ECO:0000256" key="1">
    <source>
        <dbReference type="SAM" id="MobiDB-lite"/>
    </source>
</evidence>